<keyword evidence="2" id="KW-0520">NAD</keyword>
<name>A0A0F9FZT4_9ZZZZ</name>
<dbReference type="PRINTS" id="PR00086">
    <property type="entry name" value="LLDHDRGNASE"/>
</dbReference>
<evidence type="ECO:0000259" key="3">
    <source>
        <dbReference type="Pfam" id="PF00056"/>
    </source>
</evidence>
<dbReference type="NCBIfam" id="TIGR01763">
    <property type="entry name" value="MalateDH_bact"/>
    <property type="match status" value="1"/>
</dbReference>
<sequence>MDKKVTVIGAGNVGATTAQRLAEKELCDVVLIDIIEGFPQGKALDLAEAAPIEKHDAHLIGTNEYEVSTGSDIVIITAGITRKPGMSRDELISTNAKIVRDVTQQATAASPDSILIIVSNPLDVMCHLAYQTSGFPKTRVIGMAGVLDSARFRAFISMELNVSVENTHAFVLGGHGDTMVPLPRYSTVAGIPITELLSKERIDALVERTANGGAEIVGLLKTQSAYYAPASAAVEMAESILKDKKKILPCAAYLEGEYGINGLFIGVPVKLGAKGIEEIIEISLRDEERAALDKSADAVKALVENLKKLD</sequence>
<dbReference type="InterPro" id="IPR011275">
    <property type="entry name" value="Malate_DH_type3"/>
</dbReference>
<dbReference type="FunFam" id="3.40.50.720:FF:000018">
    <property type="entry name" value="Malate dehydrogenase"/>
    <property type="match status" value="1"/>
</dbReference>
<dbReference type="SUPFAM" id="SSF56327">
    <property type="entry name" value="LDH C-terminal domain-like"/>
    <property type="match status" value="1"/>
</dbReference>
<comment type="caution">
    <text evidence="5">The sequence shown here is derived from an EMBL/GenBank/DDBJ whole genome shotgun (WGS) entry which is preliminary data.</text>
</comment>
<dbReference type="InterPro" id="IPR036291">
    <property type="entry name" value="NAD(P)-bd_dom_sf"/>
</dbReference>
<dbReference type="Pfam" id="PF00056">
    <property type="entry name" value="Ldh_1_N"/>
    <property type="match status" value="1"/>
</dbReference>
<dbReference type="InterPro" id="IPR001557">
    <property type="entry name" value="L-lactate/malate_DH"/>
</dbReference>
<dbReference type="PIRSF" id="PIRSF000102">
    <property type="entry name" value="Lac_mal_DH"/>
    <property type="match status" value="1"/>
</dbReference>
<reference evidence="5" key="1">
    <citation type="journal article" date="2015" name="Nature">
        <title>Complex archaea that bridge the gap between prokaryotes and eukaryotes.</title>
        <authorList>
            <person name="Spang A."/>
            <person name="Saw J.H."/>
            <person name="Jorgensen S.L."/>
            <person name="Zaremba-Niedzwiedzka K."/>
            <person name="Martijn J."/>
            <person name="Lind A.E."/>
            <person name="van Eijk R."/>
            <person name="Schleper C."/>
            <person name="Guy L."/>
            <person name="Ettema T.J."/>
        </authorList>
    </citation>
    <scope>NUCLEOTIDE SEQUENCE</scope>
</reference>
<dbReference type="Gene3D" id="3.40.50.720">
    <property type="entry name" value="NAD(P)-binding Rossmann-like Domain"/>
    <property type="match status" value="1"/>
</dbReference>
<dbReference type="InterPro" id="IPR022383">
    <property type="entry name" value="Lactate/malate_DH_C"/>
</dbReference>
<accession>A0A0F9FZT4</accession>
<keyword evidence="1" id="KW-0560">Oxidoreductase</keyword>
<dbReference type="CDD" id="cd01339">
    <property type="entry name" value="LDH-like_MDH"/>
    <property type="match status" value="1"/>
</dbReference>
<dbReference type="HAMAP" id="MF_00487">
    <property type="entry name" value="Malate_dehydrog_3"/>
    <property type="match status" value="1"/>
</dbReference>
<dbReference type="PANTHER" id="PTHR43128">
    <property type="entry name" value="L-2-HYDROXYCARBOXYLATE DEHYDROGENASE (NAD(P)(+))"/>
    <property type="match status" value="1"/>
</dbReference>
<dbReference type="PANTHER" id="PTHR43128:SF16">
    <property type="entry name" value="L-LACTATE DEHYDROGENASE"/>
    <property type="match status" value="1"/>
</dbReference>
<dbReference type="EMBL" id="LAZR01019629">
    <property type="protein sequence ID" value="KKL91828.1"/>
    <property type="molecule type" value="Genomic_DNA"/>
</dbReference>
<gene>
    <name evidence="5" type="ORF">LCGC14_1890770</name>
</gene>
<organism evidence="5">
    <name type="scientific">marine sediment metagenome</name>
    <dbReference type="NCBI Taxonomy" id="412755"/>
    <lineage>
        <taxon>unclassified sequences</taxon>
        <taxon>metagenomes</taxon>
        <taxon>ecological metagenomes</taxon>
    </lineage>
</organism>
<dbReference type="FunFam" id="3.90.110.10:FF:000004">
    <property type="entry name" value="Malate dehydrogenase"/>
    <property type="match status" value="1"/>
</dbReference>
<evidence type="ECO:0008006" key="6">
    <source>
        <dbReference type="Google" id="ProtNLM"/>
    </source>
</evidence>
<feature type="domain" description="Lactate/malate dehydrogenase C-terminal" evidence="4">
    <location>
        <begin position="147"/>
        <end position="306"/>
    </location>
</feature>
<feature type="domain" description="Lactate/malate dehydrogenase N-terminal" evidence="3">
    <location>
        <begin position="4"/>
        <end position="142"/>
    </location>
</feature>
<dbReference type="AlphaFoldDB" id="A0A0F9FZT4"/>
<dbReference type="GO" id="GO:0006089">
    <property type="term" value="P:lactate metabolic process"/>
    <property type="evidence" value="ECO:0007669"/>
    <property type="project" value="TreeGrafter"/>
</dbReference>
<evidence type="ECO:0000256" key="2">
    <source>
        <dbReference type="ARBA" id="ARBA00023027"/>
    </source>
</evidence>
<dbReference type="GO" id="GO:0004459">
    <property type="term" value="F:L-lactate dehydrogenase (NAD+) activity"/>
    <property type="evidence" value="ECO:0007669"/>
    <property type="project" value="TreeGrafter"/>
</dbReference>
<dbReference type="InterPro" id="IPR001236">
    <property type="entry name" value="Lactate/malate_DH_N"/>
</dbReference>
<dbReference type="SUPFAM" id="SSF51735">
    <property type="entry name" value="NAD(P)-binding Rossmann-fold domains"/>
    <property type="match status" value="1"/>
</dbReference>
<dbReference type="Gene3D" id="3.90.110.10">
    <property type="entry name" value="Lactate dehydrogenase/glycoside hydrolase, family 4, C-terminal"/>
    <property type="match status" value="1"/>
</dbReference>
<proteinExistence type="inferred from homology"/>
<evidence type="ECO:0000256" key="1">
    <source>
        <dbReference type="ARBA" id="ARBA00023002"/>
    </source>
</evidence>
<dbReference type="InterPro" id="IPR015955">
    <property type="entry name" value="Lactate_DH/Glyco_Ohase_4_C"/>
</dbReference>
<dbReference type="NCBIfam" id="NF004863">
    <property type="entry name" value="PRK06223.1"/>
    <property type="match status" value="1"/>
</dbReference>
<evidence type="ECO:0000313" key="5">
    <source>
        <dbReference type="EMBL" id="KKL91828.1"/>
    </source>
</evidence>
<protein>
    <recommendedName>
        <fullName evidence="6">Malate dehydrogenase</fullName>
    </recommendedName>
</protein>
<dbReference type="Pfam" id="PF02866">
    <property type="entry name" value="Ldh_1_C"/>
    <property type="match status" value="1"/>
</dbReference>
<evidence type="ECO:0000259" key="4">
    <source>
        <dbReference type="Pfam" id="PF02866"/>
    </source>
</evidence>